<dbReference type="InterPro" id="IPR017703">
    <property type="entry name" value="YgfZ/GCV_T_CS"/>
</dbReference>
<evidence type="ECO:0000256" key="4">
    <source>
        <dbReference type="ARBA" id="ARBA00093447"/>
    </source>
</evidence>
<evidence type="ECO:0000313" key="7">
    <source>
        <dbReference type="Proteomes" id="UP000759537"/>
    </source>
</evidence>
<protein>
    <submittedName>
        <fullName evidence="6">Aminomethyltransferase folate-binding domain-containing protein</fullName>
    </submittedName>
</protein>
<comment type="caution">
    <text evidence="6">The sequence shown here is derived from an EMBL/GenBank/DDBJ whole genome shotgun (WGS) entry which is preliminary data.</text>
</comment>
<keyword evidence="2" id="KW-0809">Transit peptide</keyword>
<keyword evidence="3" id="KW-0496">Mitochondrion</keyword>
<comment type="similarity">
    <text evidence="4">Belongs to the GcvT family. CAF17/IBA57 subfamily.</text>
</comment>
<feature type="domain" description="CAF17 C-terminal" evidence="5">
    <location>
        <begin position="252"/>
        <end position="365"/>
    </location>
</feature>
<dbReference type="Gene3D" id="3.30.1360.120">
    <property type="entry name" value="Probable tRNA modification gtpase trme, domain 1"/>
    <property type="match status" value="1"/>
</dbReference>
<dbReference type="InterPro" id="IPR027266">
    <property type="entry name" value="TrmE/GcvT-like"/>
</dbReference>
<dbReference type="SUPFAM" id="SSF103025">
    <property type="entry name" value="Folate-binding domain"/>
    <property type="match status" value="1"/>
</dbReference>
<dbReference type="PANTHER" id="PTHR22602">
    <property type="entry name" value="TRANSFERASE CAF17, MITOCHONDRIAL-RELATED"/>
    <property type="match status" value="1"/>
</dbReference>
<accession>A0A9P5TD17</accession>
<evidence type="ECO:0000259" key="5">
    <source>
        <dbReference type="Pfam" id="PF25455"/>
    </source>
</evidence>
<dbReference type="Pfam" id="PF25455">
    <property type="entry name" value="Beta-barrel_CAF17_C"/>
    <property type="match status" value="1"/>
</dbReference>
<reference evidence="6" key="2">
    <citation type="journal article" date="2020" name="Nat. Commun.">
        <title>Large-scale genome sequencing of mycorrhizal fungi provides insights into the early evolution of symbiotic traits.</title>
        <authorList>
            <person name="Miyauchi S."/>
            <person name="Kiss E."/>
            <person name="Kuo A."/>
            <person name="Drula E."/>
            <person name="Kohler A."/>
            <person name="Sanchez-Garcia M."/>
            <person name="Morin E."/>
            <person name="Andreopoulos B."/>
            <person name="Barry K.W."/>
            <person name="Bonito G."/>
            <person name="Buee M."/>
            <person name="Carver A."/>
            <person name="Chen C."/>
            <person name="Cichocki N."/>
            <person name="Clum A."/>
            <person name="Culley D."/>
            <person name="Crous P.W."/>
            <person name="Fauchery L."/>
            <person name="Girlanda M."/>
            <person name="Hayes R.D."/>
            <person name="Keri Z."/>
            <person name="LaButti K."/>
            <person name="Lipzen A."/>
            <person name="Lombard V."/>
            <person name="Magnuson J."/>
            <person name="Maillard F."/>
            <person name="Murat C."/>
            <person name="Nolan M."/>
            <person name="Ohm R.A."/>
            <person name="Pangilinan J."/>
            <person name="Pereira M.F."/>
            <person name="Perotto S."/>
            <person name="Peter M."/>
            <person name="Pfister S."/>
            <person name="Riley R."/>
            <person name="Sitrit Y."/>
            <person name="Stielow J.B."/>
            <person name="Szollosi G."/>
            <person name="Zifcakova L."/>
            <person name="Stursova M."/>
            <person name="Spatafora J.W."/>
            <person name="Tedersoo L."/>
            <person name="Vaario L.M."/>
            <person name="Yamada A."/>
            <person name="Yan M."/>
            <person name="Wang P."/>
            <person name="Xu J."/>
            <person name="Bruns T."/>
            <person name="Baldrian P."/>
            <person name="Vilgalys R."/>
            <person name="Dunand C."/>
            <person name="Henrissat B."/>
            <person name="Grigoriev I.V."/>
            <person name="Hibbett D."/>
            <person name="Nagy L.G."/>
            <person name="Martin F.M."/>
        </authorList>
    </citation>
    <scope>NUCLEOTIDE SEQUENCE</scope>
    <source>
        <strain evidence="6">Prilba</strain>
    </source>
</reference>
<evidence type="ECO:0000256" key="3">
    <source>
        <dbReference type="ARBA" id="ARBA00023128"/>
    </source>
</evidence>
<dbReference type="AlphaFoldDB" id="A0A9P5TD17"/>
<dbReference type="NCBIfam" id="TIGR03317">
    <property type="entry name" value="ygfZ_signature"/>
    <property type="match status" value="1"/>
</dbReference>
<dbReference type="InterPro" id="IPR045179">
    <property type="entry name" value="YgfZ/GcvT"/>
</dbReference>
<dbReference type="PANTHER" id="PTHR22602:SF0">
    <property type="entry name" value="TRANSFERASE CAF17, MITOCHONDRIAL-RELATED"/>
    <property type="match status" value="1"/>
</dbReference>
<organism evidence="6 7">
    <name type="scientific">Russula ochroleuca</name>
    <dbReference type="NCBI Taxonomy" id="152965"/>
    <lineage>
        <taxon>Eukaryota</taxon>
        <taxon>Fungi</taxon>
        <taxon>Dikarya</taxon>
        <taxon>Basidiomycota</taxon>
        <taxon>Agaricomycotina</taxon>
        <taxon>Agaricomycetes</taxon>
        <taxon>Russulales</taxon>
        <taxon>Russulaceae</taxon>
        <taxon>Russula</taxon>
    </lineage>
</organism>
<reference evidence="6" key="1">
    <citation type="submission" date="2019-10" db="EMBL/GenBank/DDBJ databases">
        <authorList>
            <consortium name="DOE Joint Genome Institute"/>
            <person name="Kuo A."/>
            <person name="Miyauchi S."/>
            <person name="Kiss E."/>
            <person name="Drula E."/>
            <person name="Kohler A."/>
            <person name="Sanchez-Garcia M."/>
            <person name="Andreopoulos B."/>
            <person name="Barry K.W."/>
            <person name="Bonito G."/>
            <person name="Buee M."/>
            <person name="Carver A."/>
            <person name="Chen C."/>
            <person name="Cichocki N."/>
            <person name="Clum A."/>
            <person name="Culley D."/>
            <person name="Crous P.W."/>
            <person name="Fauchery L."/>
            <person name="Girlanda M."/>
            <person name="Hayes R."/>
            <person name="Keri Z."/>
            <person name="LaButti K."/>
            <person name="Lipzen A."/>
            <person name="Lombard V."/>
            <person name="Magnuson J."/>
            <person name="Maillard F."/>
            <person name="Morin E."/>
            <person name="Murat C."/>
            <person name="Nolan M."/>
            <person name="Ohm R."/>
            <person name="Pangilinan J."/>
            <person name="Pereira M."/>
            <person name="Perotto S."/>
            <person name="Peter M."/>
            <person name="Riley R."/>
            <person name="Sitrit Y."/>
            <person name="Stielow B."/>
            <person name="Szollosi G."/>
            <person name="Zifcakova L."/>
            <person name="Stursova M."/>
            <person name="Spatafora J.W."/>
            <person name="Tedersoo L."/>
            <person name="Vaario L.-M."/>
            <person name="Yamada A."/>
            <person name="Yan M."/>
            <person name="Wang P."/>
            <person name="Xu J."/>
            <person name="Bruns T."/>
            <person name="Baldrian P."/>
            <person name="Vilgalys R."/>
            <person name="Henrissat B."/>
            <person name="Grigoriev I.V."/>
            <person name="Hibbett D."/>
            <person name="Nagy L.G."/>
            <person name="Martin F.M."/>
        </authorList>
    </citation>
    <scope>NUCLEOTIDE SEQUENCE</scope>
    <source>
        <strain evidence="6">Prilba</strain>
    </source>
</reference>
<evidence type="ECO:0000256" key="1">
    <source>
        <dbReference type="ARBA" id="ARBA00004173"/>
    </source>
</evidence>
<dbReference type="EMBL" id="WHVB01000003">
    <property type="protein sequence ID" value="KAF8485042.1"/>
    <property type="molecule type" value="Genomic_DNA"/>
</dbReference>
<dbReference type="OrthoDB" id="191995at2759"/>
<sequence length="378" mass="42046">MPIPASVRALVRATPTIVRLQNRAIISISGSQAAEFLNGLLSTAVTTQPLRSFYSSFLHAQGRVICDVFVHAMRDDKSQPAYLIEYDATAPTDAPSLLPMLKRHVLRSKVRVRDASYEYDVWAAWGNDAITTNPRRWTRTQGGTIEPLWDSWPWGPDSGALIDRRADGMGLRRLVRKGDRPQETSTHDEGVLGDYLLHRIIHGVPEGVADIPPMQAFPMESNLDVMGALDFRKGCYVGQELTVRTYHTGVIRKRVLPVLIHPPPSHTSHPLRDGQPHLQFMPGLDIRASRTHAPAEGRVARPRGTGNLLSTVKEVGLALLRLEHVEGLERGDLKFELLGGEVDASGNGHDTQWLVTPWWPDWWPKGVEEEQSTSATNV</sequence>
<keyword evidence="7" id="KW-1185">Reference proteome</keyword>
<evidence type="ECO:0000256" key="2">
    <source>
        <dbReference type="ARBA" id="ARBA00022946"/>
    </source>
</evidence>
<gene>
    <name evidence="6" type="ORF">DFH94DRAFT_624491</name>
</gene>
<dbReference type="GO" id="GO:0005759">
    <property type="term" value="C:mitochondrial matrix"/>
    <property type="evidence" value="ECO:0007669"/>
    <property type="project" value="TreeGrafter"/>
</dbReference>
<name>A0A9P5TD17_9AGAM</name>
<proteinExistence type="inferred from homology"/>
<dbReference type="Proteomes" id="UP000759537">
    <property type="component" value="Unassembled WGS sequence"/>
</dbReference>
<comment type="subcellular location">
    <subcellularLocation>
        <location evidence="1">Mitochondrion</location>
    </subcellularLocation>
</comment>
<dbReference type="GO" id="GO:0016226">
    <property type="term" value="P:iron-sulfur cluster assembly"/>
    <property type="evidence" value="ECO:0007669"/>
    <property type="project" value="TreeGrafter"/>
</dbReference>
<dbReference type="InterPro" id="IPR057460">
    <property type="entry name" value="CAF17_C"/>
</dbReference>
<evidence type="ECO:0000313" key="6">
    <source>
        <dbReference type="EMBL" id="KAF8485042.1"/>
    </source>
</evidence>